<dbReference type="InterPro" id="IPR012337">
    <property type="entry name" value="RNaseH-like_sf"/>
</dbReference>
<evidence type="ECO:0000313" key="2">
    <source>
        <dbReference type="Proteomes" id="UP000675881"/>
    </source>
</evidence>
<organism evidence="1 2">
    <name type="scientific">Lepeophtheirus salmonis</name>
    <name type="common">Salmon louse</name>
    <name type="synonym">Caligus salmonis</name>
    <dbReference type="NCBI Taxonomy" id="72036"/>
    <lineage>
        <taxon>Eukaryota</taxon>
        <taxon>Metazoa</taxon>
        <taxon>Ecdysozoa</taxon>
        <taxon>Arthropoda</taxon>
        <taxon>Crustacea</taxon>
        <taxon>Multicrustacea</taxon>
        <taxon>Hexanauplia</taxon>
        <taxon>Copepoda</taxon>
        <taxon>Siphonostomatoida</taxon>
        <taxon>Caligidae</taxon>
        <taxon>Lepeophtheirus</taxon>
    </lineage>
</organism>
<dbReference type="SUPFAM" id="SSF53098">
    <property type="entry name" value="Ribonuclease H-like"/>
    <property type="match status" value="1"/>
</dbReference>
<keyword evidence="2" id="KW-1185">Reference proteome</keyword>
<dbReference type="Proteomes" id="UP000675881">
    <property type="component" value="Chromosome 6"/>
</dbReference>
<gene>
    <name evidence="1" type="ORF">LSAA_11452</name>
</gene>
<dbReference type="EMBL" id="HG994585">
    <property type="protein sequence ID" value="CAF2985695.1"/>
    <property type="molecule type" value="Genomic_DNA"/>
</dbReference>
<accession>A0A7R8D0T2</accession>
<name>A0A7R8D0T2_LEPSM</name>
<dbReference type="AlphaFoldDB" id="A0A7R8D0T2"/>
<protein>
    <submittedName>
        <fullName evidence="1">(salmon louse) hypothetical protein</fullName>
    </submittedName>
</protein>
<reference evidence="1" key="1">
    <citation type="submission" date="2021-02" db="EMBL/GenBank/DDBJ databases">
        <authorList>
            <person name="Bekaert M."/>
        </authorList>
    </citation>
    <scope>NUCLEOTIDE SEQUENCE</scope>
    <source>
        <strain evidence="1">IoA-00</strain>
    </source>
</reference>
<evidence type="ECO:0000313" key="1">
    <source>
        <dbReference type="EMBL" id="CAF2985695.1"/>
    </source>
</evidence>
<sequence length="210" mass="23708">MPLAKINKLYTQLNMKCMNDKEYCLIMKPFTLALGILQGEDTCFYGTLLPILEILMAKTLAVKNGLSKMKGELPDIIVKAIKSRFAAILDSKNELLATVSLPMFKLRWVSEKPRKDYIKFLLIKECSSLSEKLPAQMPDPHQDAAAPTEDDFFSFDAQLDDSNLPMSVETEVIDYLRFAPVMKSLHQFPRVKKVARQYNAAAPSSTPDNK</sequence>
<proteinExistence type="predicted"/>